<dbReference type="EMBL" id="CAJHNJ030000007">
    <property type="protein sequence ID" value="CAG9102121.1"/>
    <property type="molecule type" value="Genomic_DNA"/>
</dbReference>
<evidence type="ECO:0000313" key="4">
    <source>
        <dbReference type="Proteomes" id="UP000653454"/>
    </source>
</evidence>
<gene>
    <name evidence="3" type="ORF">PLXY2_LOCUS2758</name>
</gene>
<feature type="signal peptide" evidence="2">
    <location>
        <begin position="1"/>
        <end position="21"/>
    </location>
</feature>
<proteinExistence type="predicted"/>
<reference evidence="3" key="1">
    <citation type="submission" date="2020-11" db="EMBL/GenBank/DDBJ databases">
        <authorList>
            <person name="Whiteford S."/>
        </authorList>
    </citation>
    <scope>NUCLEOTIDE SEQUENCE</scope>
</reference>
<keyword evidence="4" id="KW-1185">Reference proteome</keyword>
<keyword evidence="2" id="KW-0732">Signal</keyword>
<comment type="caution">
    <text evidence="3">The sequence shown here is derived from an EMBL/GenBank/DDBJ whole genome shotgun (WGS) entry which is preliminary data.</text>
</comment>
<organism evidence="3 4">
    <name type="scientific">Plutella xylostella</name>
    <name type="common">Diamondback moth</name>
    <name type="synonym">Plutella maculipennis</name>
    <dbReference type="NCBI Taxonomy" id="51655"/>
    <lineage>
        <taxon>Eukaryota</taxon>
        <taxon>Metazoa</taxon>
        <taxon>Ecdysozoa</taxon>
        <taxon>Arthropoda</taxon>
        <taxon>Hexapoda</taxon>
        <taxon>Insecta</taxon>
        <taxon>Pterygota</taxon>
        <taxon>Neoptera</taxon>
        <taxon>Endopterygota</taxon>
        <taxon>Lepidoptera</taxon>
        <taxon>Glossata</taxon>
        <taxon>Ditrysia</taxon>
        <taxon>Yponomeutoidea</taxon>
        <taxon>Plutellidae</taxon>
        <taxon>Plutella</taxon>
    </lineage>
</organism>
<feature type="chain" id="PRO_5035934427" evidence="2">
    <location>
        <begin position="22"/>
        <end position="200"/>
    </location>
</feature>
<evidence type="ECO:0000256" key="2">
    <source>
        <dbReference type="SAM" id="SignalP"/>
    </source>
</evidence>
<feature type="region of interest" description="Disordered" evidence="1">
    <location>
        <begin position="173"/>
        <end position="200"/>
    </location>
</feature>
<accession>A0A8S4DNM5</accession>
<evidence type="ECO:0000256" key="1">
    <source>
        <dbReference type="SAM" id="MobiDB-lite"/>
    </source>
</evidence>
<sequence>MQGSQVWQFSIVLSLAVLVTPGPHYDNRTRTNETAILLSRPCTLMEFVHTAQCFQTQFRLLCKGGITGEWIKGFQHMCVNISNSTGPLQHQHRTTAASVQDHCSISTGPLQHQHRTTAASAQDHCSISTGPLQHQHRTTAALAQDHCSISTGPLQHQHRTTAALAQDHCSISTGPLQHQHRSTAASAQDHCSISTGPLQH</sequence>
<dbReference type="Proteomes" id="UP000653454">
    <property type="component" value="Unassembled WGS sequence"/>
</dbReference>
<dbReference type="AlphaFoldDB" id="A0A8S4DNM5"/>
<evidence type="ECO:0000313" key="3">
    <source>
        <dbReference type="EMBL" id="CAG9102121.1"/>
    </source>
</evidence>
<name>A0A8S4DNM5_PLUXY</name>
<protein>
    <submittedName>
        <fullName evidence="3">(diamondback moth) hypothetical protein</fullName>
    </submittedName>
</protein>